<dbReference type="AlphaFoldDB" id="A0A0F9AB00"/>
<comment type="caution">
    <text evidence="1">The sequence shown here is derived from an EMBL/GenBank/DDBJ whole genome shotgun (WGS) entry which is preliminary data.</text>
</comment>
<protein>
    <submittedName>
        <fullName evidence="1">Uncharacterized protein</fullName>
    </submittedName>
</protein>
<organism evidence="1">
    <name type="scientific">marine sediment metagenome</name>
    <dbReference type="NCBI Taxonomy" id="412755"/>
    <lineage>
        <taxon>unclassified sequences</taxon>
        <taxon>metagenomes</taxon>
        <taxon>ecological metagenomes</taxon>
    </lineage>
</organism>
<proteinExistence type="predicted"/>
<name>A0A0F9AB00_9ZZZZ</name>
<evidence type="ECO:0000313" key="1">
    <source>
        <dbReference type="EMBL" id="KKK75689.1"/>
    </source>
</evidence>
<dbReference type="EMBL" id="LAZR01055748">
    <property type="protein sequence ID" value="KKK75689.1"/>
    <property type="molecule type" value="Genomic_DNA"/>
</dbReference>
<feature type="non-terminal residue" evidence="1">
    <location>
        <position position="30"/>
    </location>
</feature>
<reference evidence="1" key="1">
    <citation type="journal article" date="2015" name="Nature">
        <title>Complex archaea that bridge the gap between prokaryotes and eukaryotes.</title>
        <authorList>
            <person name="Spang A."/>
            <person name="Saw J.H."/>
            <person name="Jorgensen S.L."/>
            <person name="Zaremba-Niedzwiedzka K."/>
            <person name="Martijn J."/>
            <person name="Lind A.E."/>
            <person name="van Eijk R."/>
            <person name="Schleper C."/>
            <person name="Guy L."/>
            <person name="Ettema T.J."/>
        </authorList>
    </citation>
    <scope>NUCLEOTIDE SEQUENCE</scope>
</reference>
<gene>
    <name evidence="1" type="ORF">LCGC14_2871190</name>
</gene>
<sequence>MAGVPQSDLAGMCTFLLNYEEDDRIGGQPE</sequence>
<accession>A0A0F9AB00</accession>